<gene>
    <name evidence="1" type="ORF">S01H1_27443</name>
</gene>
<evidence type="ECO:0000313" key="1">
    <source>
        <dbReference type="EMBL" id="GAF89897.1"/>
    </source>
</evidence>
<name>X0TP15_9ZZZZ</name>
<reference evidence="1" key="1">
    <citation type="journal article" date="2014" name="Front. Microbiol.">
        <title>High frequency of phylogenetically diverse reductive dehalogenase-homologous genes in deep subseafloor sedimentary metagenomes.</title>
        <authorList>
            <person name="Kawai M."/>
            <person name="Futagami T."/>
            <person name="Toyoda A."/>
            <person name="Takaki Y."/>
            <person name="Nishi S."/>
            <person name="Hori S."/>
            <person name="Arai W."/>
            <person name="Tsubouchi T."/>
            <person name="Morono Y."/>
            <person name="Uchiyama I."/>
            <person name="Ito T."/>
            <person name="Fujiyama A."/>
            <person name="Inagaki F."/>
            <person name="Takami H."/>
        </authorList>
    </citation>
    <scope>NUCLEOTIDE SEQUENCE</scope>
    <source>
        <strain evidence="1">Expedition CK06-06</strain>
    </source>
</reference>
<sequence>MKYKVLKSINSGEYDAGDTIDIADKKAAKKLLDKGVIAVKTILKSKAKEDSE</sequence>
<comment type="caution">
    <text evidence="1">The sequence shown here is derived from an EMBL/GenBank/DDBJ whole genome shotgun (WGS) entry which is preliminary data.</text>
</comment>
<dbReference type="AlphaFoldDB" id="X0TP15"/>
<dbReference type="EMBL" id="BARS01016709">
    <property type="protein sequence ID" value="GAF89897.1"/>
    <property type="molecule type" value="Genomic_DNA"/>
</dbReference>
<proteinExistence type="predicted"/>
<accession>X0TP15</accession>
<organism evidence="1">
    <name type="scientific">marine sediment metagenome</name>
    <dbReference type="NCBI Taxonomy" id="412755"/>
    <lineage>
        <taxon>unclassified sequences</taxon>
        <taxon>metagenomes</taxon>
        <taxon>ecological metagenomes</taxon>
    </lineage>
</organism>
<protein>
    <submittedName>
        <fullName evidence="1">Uncharacterized protein</fullName>
    </submittedName>
</protein>